<evidence type="ECO:0000259" key="1">
    <source>
        <dbReference type="PROSITE" id="PS50879"/>
    </source>
</evidence>
<feature type="domain" description="RNase H type-1" evidence="1">
    <location>
        <begin position="299"/>
        <end position="393"/>
    </location>
</feature>
<dbReference type="SUPFAM" id="SSF53098">
    <property type="entry name" value="Ribonuclease H-like"/>
    <property type="match status" value="1"/>
</dbReference>
<dbReference type="InterPro" id="IPR036397">
    <property type="entry name" value="RNaseH_sf"/>
</dbReference>
<dbReference type="PROSITE" id="PS50879">
    <property type="entry name" value="RNASE_H_1"/>
    <property type="match status" value="1"/>
</dbReference>
<dbReference type="AlphaFoldDB" id="A0A1R3GBN0"/>
<protein>
    <recommendedName>
        <fullName evidence="1">RNase H type-1 domain-containing protein</fullName>
    </recommendedName>
</protein>
<dbReference type="GO" id="GO:0003676">
    <property type="term" value="F:nucleic acid binding"/>
    <property type="evidence" value="ECO:0007669"/>
    <property type="project" value="InterPro"/>
</dbReference>
<dbReference type="Pfam" id="PF13966">
    <property type="entry name" value="zf-RVT"/>
    <property type="match status" value="1"/>
</dbReference>
<name>A0A1R3GBN0_9ROSI</name>
<keyword evidence="3" id="KW-1185">Reference proteome</keyword>
<dbReference type="InterPro" id="IPR012337">
    <property type="entry name" value="RNaseH-like_sf"/>
</dbReference>
<proteinExistence type="predicted"/>
<gene>
    <name evidence="2" type="ORF">COLO4_36005</name>
</gene>
<dbReference type="Proteomes" id="UP000187203">
    <property type="component" value="Unassembled WGS sequence"/>
</dbReference>
<reference evidence="3" key="1">
    <citation type="submission" date="2013-09" db="EMBL/GenBank/DDBJ databases">
        <title>Corchorus olitorius genome sequencing.</title>
        <authorList>
            <person name="Alam M."/>
            <person name="Haque M.S."/>
            <person name="Islam M.S."/>
            <person name="Emdad E.M."/>
            <person name="Islam M.M."/>
            <person name="Ahmed B."/>
            <person name="Halim A."/>
            <person name="Hossen Q.M.M."/>
            <person name="Hossain M.Z."/>
            <person name="Ahmed R."/>
            <person name="Khan M.M."/>
            <person name="Islam R."/>
            <person name="Rashid M.M."/>
            <person name="Khan S.A."/>
            <person name="Rahman M.S."/>
            <person name="Alam M."/>
            <person name="Yahiya A.S."/>
            <person name="Khan M.S."/>
            <person name="Azam M.S."/>
            <person name="Haque T."/>
            <person name="Lashkar M.Z.H."/>
            <person name="Akhand A.I."/>
            <person name="Morshed G."/>
            <person name="Roy S."/>
            <person name="Uddin K.S."/>
            <person name="Rabeya T."/>
            <person name="Hossain A.S."/>
            <person name="Chowdhury A."/>
            <person name="Snigdha A.R."/>
            <person name="Mortoza M.S."/>
            <person name="Matin S.A."/>
            <person name="Hoque S.M.E."/>
            <person name="Islam M.K."/>
            <person name="Roy D.K."/>
            <person name="Haider R."/>
            <person name="Moosa M.M."/>
            <person name="Elias S.M."/>
            <person name="Hasan A.M."/>
            <person name="Jahan S."/>
            <person name="Shafiuddin M."/>
            <person name="Mahmood N."/>
            <person name="Shommy N.S."/>
        </authorList>
    </citation>
    <scope>NUCLEOTIDE SEQUENCE [LARGE SCALE GENOMIC DNA]</scope>
    <source>
        <strain evidence="3">cv. O-4</strain>
    </source>
</reference>
<dbReference type="Pfam" id="PF13456">
    <property type="entry name" value="RVT_3"/>
    <property type="match status" value="1"/>
</dbReference>
<sequence>MGDFDRIYQLEEEINRLEMNLQENCQDEKLRAELNVLRGDLWKKYRAEEQAWRQKSRFKWLKEGDRNTRFFHLVASVRNRVNSIKCLEFNGNLVEDPVELKNSIADHFESHYNIQQAVGVEELCGEFRLYTAKEFYKAVRLQNGTFEPIWKLVWRGIAPPRVELFLWQVLKGRIAVRSVLVDRGLLNEDYVICPLCNENREIVAHLLLNCKSSWLVWQSLQEVELIWYIWTVKNDIIFNGKSMDVQKIVEIVGCPIAYWCKARWPGAAGVEDLIRVPELIQIDYGKQVSRPHIEWSLPTPGQLKFNVDGAARGPPGEAGIEGILRDDSGCTRLIFSKTIGIADSNMAEILAIKEAFLVFVSLDWVKEEELIIESDSQNAVKWVNSIDSMPWRF</sequence>
<dbReference type="CDD" id="cd06222">
    <property type="entry name" value="RNase_H_like"/>
    <property type="match status" value="1"/>
</dbReference>
<dbReference type="InterPro" id="IPR002156">
    <property type="entry name" value="RNaseH_domain"/>
</dbReference>
<dbReference type="OrthoDB" id="1746862at2759"/>
<dbReference type="InterPro" id="IPR044730">
    <property type="entry name" value="RNase_H-like_dom_plant"/>
</dbReference>
<comment type="caution">
    <text evidence="2">The sequence shown here is derived from an EMBL/GenBank/DDBJ whole genome shotgun (WGS) entry which is preliminary data.</text>
</comment>
<dbReference type="STRING" id="93759.A0A1R3GBN0"/>
<dbReference type="GO" id="GO:0004523">
    <property type="term" value="F:RNA-DNA hybrid ribonuclease activity"/>
    <property type="evidence" value="ECO:0007669"/>
    <property type="project" value="InterPro"/>
</dbReference>
<evidence type="ECO:0000313" key="3">
    <source>
        <dbReference type="Proteomes" id="UP000187203"/>
    </source>
</evidence>
<dbReference type="PANTHER" id="PTHR33033">
    <property type="entry name" value="POLYNUCLEOTIDYL TRANSFERASE, RIBONUCLEASE H-LIKE SUPERFAMILY PROTEIN-RELATED"/>
    <property type="match status" value="1"/>
</dbReference>
<dbReference type="PANTHER" id="PTHR33033:SF121">
    <property type="entry name" value="POLYNUCLEOTIDYL TRANSFERASE, RIBONUCLEASE H-LIKE SUPERFAMILY PROTEIN"/>
    <property type="match status" value="1"/>
</dbReference>
<dbReference type="Gene3D" id="3.30.420.10">
    <property type="entry name" value="Ribonuclease H-like superfamily/Ribonuclease H"/>
    <property type="match status" value="1"/>
</dbReference>
<evidence type="ECO:0000313" key="2">
    <source>
        <dbReference type="EMBL" id="OMO55420.1"/>
    </source>
</evidence>
<organism evidence="2 3">
    <name type="scientific">Corchorus olitorius</name>
    <dbReference type="NCBI Taxonomy" id="93759"/>
    <lineage>
        <taxon>Eukaryota</taxon>
        <taxon>Viridiplantae</taxon>
        <taxon>Streptophyta</taxon>
        <taxon>Embryophyta</taxon>
        <taxon>Tracheophyta</taxon>
        <taxon>Spermatophyta</taxon>
        <taxon>Magnoliopsida</taxon>
        <taxon>eudicotyledons</taxon>
        <taxon>Gunneridae</taxon>
        <taxon>Pentapetalae</taxon>
        <taxon>rosids</taxon>
        <taxon>malvids</taxon>
        <taxon>Malvales</taxon>
        <taxon>Malvaceae</taxon>
        <taxon>Grewioideae</taxon>
        <taxon>Apeibeae</taxon>
        <taxon>Corchorus</taxon>
    </lineage>
</organism>
<dbReference type="EMBL" id="AWUE01022968">
    <property type="protein sequence ID" value="OMO55420.1"/>
    <property type="molecule type" value="Genomic_DNA"/>
</dbReference>
<accession>A0A1R3GBN0</accession>
<dbReference type="InterPro" id="IPR026960">
    <property type="entry name" value="RVT-Znf"/>
</dbReference>